<feature type="transmembrane region" description="Helical" evidence="1">
    <location>
        <begin position="12"/>
        <end position="32"/>
    </location>
</feature>
<keyword evidence="3" id="KW-1185">Reference proteome</keyword>
<accession>A0AAV6IJL1</accession>
<organism evidence="2 3">
    <name type="scientific">Rhododendron griersonianum</name>
    <dbReference type="NCBI Taxonomy" id="479676"/>
    <lineage>
        <taxon>Eukaryota</taxon>
        <taxon>Viridiplantae</taxon>
        <taxon>Streptophyta</taxon>
        <taxon>Embryophyta</taxon>
        <taxon>Tracheophyta</taxon>
        <taxon>Spermatophyta</taxon>
        <taxon>Magnoliopsida</taxon>
        <taxon>eudicotyledons</taxon>
        <taxon>Gunneridae</taxon>
        <taxon>Pentapetalae</taxon>
        <taxon>asterids</taxon>
        <taxon>Ericales</taxon>
        <taxon>Ericaceae</taxon>
        <taxon>Ericoideae</taxon>
        <taxon>Rhodoreae</taxon>
        <taxon>Rhododendron</taxon>
    </lineage>
</organism>
<protein>
    <submittedName>
        <fullName evidence="2">Uncharacterized protein</fullName>
    </submittedName>
</protein>
<keyword evidence="1" id="KW-0472">Membrane</keyword>
<evidence type="ECO:0000313" key="2">
    <source>
        <dbReference type="EMBL" id="KAG5528866.1"/>
    </source>
</evidence>
<evidence type="ECO:0000256" key="1">
    <source>
        <dbReference type="SAM" id="Phobius"/>
    </source>
</evidence>
<keyword evidence="1" id="KW-1133">Transmembrane helix</keyword>
<reference evidence="2" key="1">
    <citation type="submission" date="2020-08" db="EMBL/GenBank/DDBJ databases">
        <title>Plant Genome Project.</title>
        <authorList>
            <person name="Zhang R.-G."/>
        </authorList>
    </citation>
    <scope>NUCLEOTIDE SEQUENCE</scope>
    <source>
        <strain evidence="2">WSP0</strain>
        <tissue evidence="2">Leaf</tissue>
    </source>
</reference>
<gene>
    <name evidence="2" type="ORF">RHGRI_029504</name>
</gene>
<keyword evidence="1" id="KW-0812">Transmembrane</keyword>
<comment type="caution">
    <text evidence="2">The sequence shown here is derived from an EMBL/GenBank/DDBJ whole genome shotgun (WGS) entry which is preliminary data.</text>
</comment>
<name>A0AAV6IJL1_9ERIC</name>
<dbReference type="AlphaFoldDB" id="A0AAV6IJL1"/>
<dbReference type="EMBL" id="JACTNZ010000010">
    <property type="protein sequence ID" value="KAG5528866.1"/>
    <property type="molecule type" value="Genomic_DNA"/>
</dbReference>
<dbReference type="Proteomes" id="UP000823749">
    <property type="component" value="Chromosome 10"/>
</dbReference>
<sequence length="104" mass="11316">MEHMARSEPNNYSPGVTAWGPLGVIIFLQAALGHWGRVYSAPLGSDRAPAGLPLPSDILRVVLCSSDPHTECRAGTLVLSLGAMWLDELSEPQFWSHYNSPSTR</sequence>
<proteinExistence type="predicted"/>
<evidence type="ECO:0000313" key="3">
    <source>
        <dbReference type="Proteomes" id="UP000823749"/>
    </source>
</evidence>